<evidence type="ECO:0000256" key="1">
    <source>
        <dbReference type="SAM" id="Phobius"/>
    </source>
</evidence>
<evidence type="ECO:0000313" key="3">
    <source>
        <dbReference type="Proteomes" id="UP000887013"/>
    </source>
</evidence>
<dbReference type="EMBL" id="BMAW01066995">
    <property type="protein sequence ID" value="GFT57568.1"/>
    <property type="molecule type" value="Genomic_DNA"/>
</dbReference>
<comment type="caution">
    <text evidence="2">The sequence shown here is derived from an EMBL/GenBank/DDBJ whole genome shotgun (WGS) entry which is preliminary data.</text>
</comment>
<keyword evidence="1" id="KW-0472">Membrane</keyword>
<name>A0A8X6PCE1_NEPPI</name>
<sequence length="113" mass="13658">MFKSDLDCKKPLETNTTPRNWGLDWDEFWSLMLFLNTLFLLRWWICVNDIEYILHFDLVAERETTVFKNFCRHPPWLSRAVNTLGTGFVFQKNAPFMYYKYFEPHGRPGLEKL</sequence>
<accession>A0A8X6PCE1</accession>
<reference evidence="2" key="1">
    <citation type="submission" date="2020-08" db="EMBL/GenBank/DDBJ databases">
        <title>Multicomponent nature underlies the extraordinary mechanical properties of spider dragline silk.</title>
        <authorList>
            <person name="Kono N."/>
            <person name="Nakamura H."/>
            <person name="Mori M."/>
            <person name="Yoshida Y."/>
            <person name="Ohtoshi R."/>
            <person name="Malay A.D."/>
            <person name="Moran D.A.P."/>
            <person name="Tomita M."/>
            <person name="Numata K."/>
            <person name="Arakawa K."/>
        </authorList>
    </citation>
    <scope>NUCLEOTIDE SEQUENCE</scope>
</reference>
<dbReference type="AlphaFoldDB" id="A0A8X6PCE1"/>
<dbReference type="Proteomes" id="UP000887013">
    <property type="component" value="Unassembled WGS sequence"/>
</dbReference>
<keyword evidence="1" id="KW-1133">Transmembrane helix</keyword>
<keyword evidence="3" id="KW-1185">Reference proteome</keyword>
<organism evidence="2 3">
    <name type="scientific">Nephila pilipes</name>
    <name type="common">Giant wood spider</name>
    <name type="synonym">Nephila maculata</name>
    <dbReference type="NCBI Taxonomy" id="299642"/>
    <lineage>
        <taxon>Eukaryota</taxon>
        <taxon>Metazoa</taxon>
        <taxon>Ecdysozoa</taxon>
        <taxon>Arthropoda</taxon>
        <taxon>Chelicerata</taxon>
        <taxon>Arachnida</taxon>
        <taxon>Araneae</taxon>
        <taxon>Araneomorphae</taxon>
        <taxon>Entelegynae</taxon>
        <taxon>Araneoidea</taxon>
        <taxon>Nephilidae</taxon>
        <taxon>Nephila</taxon>
    </lineage>
</organism>
<protein>
    <submittedName>
        <fullName evidence="2">Uncharacterized protein</fullName>
    </submittedName>
</protein>
<feature type="transmembrane region" description="Helical" evidence="1">
    <location>
        <begin position="28"/>
        <end position="45"/>
    </location>
</feature>
<evidence type="ECO:0000313" key="2">
    <source>
        <dbReference type="EMBL" id="GFT57568.1"/>
    </source>
</evidence>
<proteinExistence type="predicted"/>
<keyword evidence="1" id="KW-0812">Transmembrane</keyword>
<gene>
    <name evidence="2" type="ORF">NPIL_518201</name>
</gene>